<evidence type="ECO:0000313" key="1">
    <source>
        <dbReference type="EMBL" id="SDL61361.1"/>
    </source>
</evidence>
<organism evidence="1 2">
    <name type="scientific">Nonomuraea maritima</name>
    <dbReference type="NCBI Taxonomy" id="683260"/>
    <lineage>
        <taxon>Bacteria</taxon>
        <taxon>Bacillati</taxon>
        <taxon>Actinomycetota</taxon>
        <taxon>Actinomycetes</taxon>
        <taxon>Streptosporangiales</taxon>
        <taxon>Streptosporangiaceae</taxon>
        <taxon>Nonomuraea</taxon>
    </lineage>
</organism>
<sequence>MEERVAGASAGQASARVPCTPPAASQLYEIAVLDTTAEDGRARWHTIGWGVDRIHAQSLAESYVTRPMCPYEEARIRHNGRLVAVHRRPA</sequence>
<dbReference type="AlphaFoldDB" id="A0A1G9LHI3"/>
<dbReference type="Proteomes" id="UP000198683">
    <property type="component" value="Unassembled WGS sequence"/>
</dbReference>
<keyword evidence="2" id="KW-1185">Reference proteome</keyword>
<protein>
    <submittedName>
        <fullName evidence="1">Uncharacterized protein</fullName>
    </submittedName>
</protein>
<name>A0A1G9LHI3_9ACTN</name>
<gene>
    <name evidence="1" type="ORF">SAMN05421874_1257</name>
</gene>
<evidence type="ECO:0000313" key="2">
    <source>
        <dbReference type="Proteomes" id="UP000198683"/>
    </source>
</evidence>
<proteinExistence type="predicted"/>
<dbReference type="OrthoDB" id="3537633at2"/>
<reference evidence="1 2" key="1">
    <citation type="submission" date="2016-10" db="EMBL/GenBank/DDBJ databases">
        <authorList>
            <person name="de Groot N.N."/>
        </authorList>
    </citation>
    <scope>NUCLEOTIDE SEQUENCE [LARGE SCALE GENOMIC DNA]</scope>
    <source>
        <strain evidence="1 2">CGMCC 4.5681</strain>
    </source>
</reference>
<dbReference type="RefSeq" id="WP_090771437.1">
    <property type="nucleotide sequence ID" value="NZ_FNFB01000025.1"/>
</dbReference>
<dbReference type="EMBL" id="FNFB01000025">
    <property type="protein sequence ID" value="SDL61361.1"/>
    <property type="molecule type" value="Genomic_DNA"/>
</dbReference>
<dbReference type="STRING" id="683260.SAMN05421874_1257"/>
<accession>A0A1G9LHI3</accession>